<evidence type="ECO:0000313" key="2">
    <source>
        <dbReference type="EMBL" id="EMI58029.1"/>
    </source>
</evidence>
<evidence type="ECO:0000313" key="3">
    <source>
        <dbReference type="Proteomes" id="UP000011885"/>
    </source>
</evidence>
<accession>M5U9P1</accession>
<reference evidence="2 3" key="1">
    <citation type="journal article" date="2013" name="Mar. Genomics">
        <title>Expression of sulfatases in Rhodopirellula baltica and the diversity of sulfatases in the genus Rhodopirellula.</title>
        <authorList>
            <person name="Wegner C.E."/>
            <person name="Richter-Heitmann T."/>
            <person name="Klindworth A."/>
            <person name="Klockow C."/>
            <person name="Richter M."/>
            <person name="Achstetter T."/>
            <person name="Glockner F.O."/>
            <person name="Harder J."/>
        </authorList>
    </citation>
    <scope>NUCLEOTIDE SEQUENCE [LARGE SCALE GENOMIC DNA]</scope>
    <source>
        <strain evidence="2 3">SM41</strain>
    </source>
</reference>
<sequence length="183" mass="20438">MRFQILLSAAAGLCFLIVPTACCPVVGAADVVPPTFDITLRNSDDSARVTQDDSSVVLSLQSPRGIGNAKVRRRDPAWPQRMTVRLHLRGMEKLQLSNGTLTLHASVSSNGSIRSWQHGDEKERLDAKSPYWMNIKRAEHEHTDKTQPSKTITVPIFEFTVPPALIAESPEELTISWIDFYRN</sequence>
<evidence type="ECO:0000256" key="1">
    <source>
        <dbReference type="SAM" id="SignalP"/>
    </source>
</evidence>
<feature type="signal peptide" evidence="1">
    <location>
        <begin position="1"/>
        <end position="28"/>
    </location>
</feature>
<name>M5U9P1_9BACT</name>
<dbReference type="OrthoDB" id="282802at2"/>
<proteinExistence type="predicted"/>
<comment type="caution">
    <text evidence="2">The sequence shown here is derived from an EMBL/GenBank/DDBJ whole genome shotgun (WGS) entry which is preliminary data.</text>
</comment>
<dbReference type="Proteomes" id="UP000011885">
    <property type="component" value="Unassembled WGS sequence"/>
</dbReference>
<keyword evidence="1" id="KW-0732">Signal</keyword>
<protein>
    <submittedName>
        <fullName evidence="2">Putative secreted protein</fullName>
    </submittedName>
</protein>
<feature type="chain" id="PRO_5004073305" evidence="1">
    <location>
        <begin position="29"/>
        <end position="183"/>
    </location>
</feature>
<organism evidence="2 3">
    <name type="scientific">Rhodopirellula sallentina SM41</name>
    <dbReference type="NCBI Taxonomy" id="1263870"/>
    <lineage>
        <taxon>Bacteria</taxon>
        <taxon>Pseudomonadati</taxon>
        <taxon>Planctomycetota</taxon>
        <taxon>Planctomycetia</taxon>
        <taxon>Pirellulales</taxon>
        <taxon>Pirellulaceae</taxon>
        <taxon>Rhodopirellula</taxon>
    </lineage>
</organism>
<gene>
    <name evidence="2" type="ORF">RSSM_00548</name>
</gene>
<dbReference type="PATRIC" id="fig|1263870.3.peg.600"/>
<dbReference type="EMBL" id="ANOH01000048">
    <property type="protein sequence ID" value="EMI58029.1"/>
    <property type="molecule type" value="Genomic_DNA"/>
</dbReference>
<dbReference type="RefSeq" id="WP_008674123.1">
    <property type="nucleotide sequence ID" value="NZ_ANOH01000048.1"/>
</dbReference>
<dbReference type="AlphaFoldDB" id="M5U9P1"/>
<keyword evidence="3" id="KW-1185">Reference proteome</keyword>